<dbReference type="PANTHER" id="PTHR31964">
    <property type="entry name" value="ADENINE NUCLEOTIDE ALPHA HYDROLASES-LIKE SUPERFAMILY PROTEIN"/>
    <property type="match status" value="1"/>
</dbReference>
<accession>A0ABP8KUY6</accession>
<comment type="similarity">
    <text evidence="1">Belongs to the universal stress protein A family.</text>
</comment>
<evidence type="ECO:0000256" key="1">
    <source>
        <dbReference type="ARBA" id="ARBA00008791"/>
    </source>
</evidence>
<dbReference type="RefSeq" id="WP_345060027.1">
    <property type="nucleotide sequence ID" value="NZ_BAABEX010000001.1"/>
</dbReference>
<keyword evidence="4" id="KW-1185">Reference proteome</keyword>
<dbReference type="InterPro" id="IPR006015">
    <property type="entry name" value="Universal_stress_UspA"/>
</dbReference>
<dbReference type="InterPro" id="IPR006016">
    <property type="entry name" value="UspA"/>
</dbReference>
<name>A0ABP8KUY6_9BURK</name>
<dbReference type="CDD" id="cd00293">
    <property type="entry name" value="USP-like"/>
    <property type="match status" value="1"/>
</dbReference>
<comment type="caution">
    <text evidence="3">The sequence shown here is derived from an EMBL/GenBank/DDBJ whole genome shotgun (WGS) entry which is preliminary data.</text>
</comment>
<dbReference type="Pfam" id="PF00582">
    <property type="entry name" value="Usp"/>
    <property type="match status" value="1"/>
</dbReference>
<dbReference type="Gene3D" id="3.40.50.620">
    <property type="entry name" value="HUPs"/>
    <property type="match status" value="1"/>
</dbReference>
<dbReference type="SUPFAM" id="SSF52402">
    <property type="entry name" value="Adenine nucleotide alpha hydrolases-like"/>
    <property type="match status" value="1"/>
</dbReference>
<dbReference type="EMBL" id="BAABEX010000001">
    <property type="protein sequence ID" value="GAA4417281.1"/>
    <property type="molecule type" value="Genomic_DNA"/>
</dbReference>
<dbReference type="PRINTS" id="PR01438">
    <property type="entry name" value="UNVRSLSTRESS"/>
</dbReference>
<evidence type="ECO:0000313" key="4">
    <source>
        <dbReference type="Proteomes" id="UP001501788"/>
    </source>
</evidence>
<dbReference type="PANTHER" id="PTHR31964:SF113">
    <property type="entry name" value="USPA DOMAIN-CONTAINING PROTEIN"/>
    <property type="match status" value="1"/>
</dbReference>
<organism evidence="3 4">
    <name type="scientific">Acidovorax lacteus</name>
    <dbReference type="NCBI Taxonomy" id="1924988"/>
    <lineage>
        <taxon>Bacteria</taxon>
        <taxon>Pseudomonadati</taxon>
        <taxon>Pseudomonadota</taxon>
        <taxon>Betaproteobacteria</taxon>
        <taxon>Burkholderiales</taxon>
        <taxon>Comamonadaceae</taxon>
        <taxon>Acidovorax</taxon>
    </lineage>
</organism>
<protein>
    <submittedName>
        <fullName evidence="3">Universal stress protein</fullName>
    </submittedName>
</protein>
<proteinExistence type="inferred from homology"/>
<dbReference type="Proteomes" id="UP001501788">
    <property type="component" value="Unassembled WGS sequence"/>
</dbReference>
<dbReference type="InterPro" id="IPR014729">
    <property type="entry name" value="Rossmann-like_a/b/a_fold"/>
</dbReference>
<sequence>MWKVLVAVDGSERSLDAVRHVIDWARHGLRLQVVLAHVQEPATLYELVTVRDPERIAAASLEAGEHLLAPARALLEAAHIPCSTEVAVGDAATVLPDMAEALEVQAVVLGAQGHGALEGVLVGSVSQAVARASRVPVTLVKHPEPADEALDEAAAEAADD</sequence>
<evidence type="ECO:0000259" key="2">
    <source>
        <dbReference type="Pfam" id="PF00582"/>
    </source>
</evidence>
<evidence type="ECO:0000313" key="3">
    <source>
        <dbReference type="EMBL" id="GAA4417281.1"/>
    </source>
</evidence>
<gene>
    <name evidence="3" type="ORF">GCM10023090_00600</name>
</gene>
<feature type="domain" description="UspA" evidence="2">
    <location>
        <begin position="3"/>
        <end position="141"/>
    </location>
</feature>
<reference evidence="4" key="1">
    <citation type="journal article" date="2019" name="Int. J. Syst. Evol. Microbiol.">
        <title>The Global Catalogue of Microorganisms (GCM) 10K type strain sequencing project: providing services to taxonomists for standard genome sequencing and annotation.</title>
        <authorList>
            <consortium name="The Broad Institute Genomics Platform"/>
            <consortium name="The Broad Institute Genome Sequencing Center for Infectious Disease"/>
            <person name="Wu L."/>
            <person name="Ma J."/>
        </authorList>
    </citation>
    <scope>NUCLEOTIDE SEQUENCE [LARGE SCALE GENOMIC DNA]</scope>
    <source>
        <strain evidence="4">JCM 31890</strain>
    </source>
</reference>